<feature type="domain" description="Neurotransmitter-gated ion-channel ligand-binding" evidence="13">
    <location>
        <begin position="19"/>
        <end position="209"/>
    </location>
</feature>
<dbReference type="SUPFAM" id="SSF63712">
    <property type="entry name" value="Nicotinic receptor ligand binding domain-like"/>
    <property type="match status" value="1"/>
</dbReference>
<dbReference type="AlphaFoldDB" id="A0A1I8GPZ8"/>
<comment type="caution">
    <text evidence="11">Lacks conserved residue(s) required for the propagation of feature annotation.</text>
</comment>
<evidence type="ECO:0000259" key="14">
    <source>
        <dbReference type="Pfam" id="PF02932"/>
    </source>
</evidence>
<dbReference type="GO" id="GO:0005230">
    <property type="term" value="F:extracellular ligand-gated monoatomic ion channel activity"/>
    <property type="evidence" value="ECO:0007669"/>
    <property type="project" value="InterPro"/>
</dbReference>
<dbReference type="Gene3D" id="1.20.58.390">
    <property type="entry name" value="Neurotransmitter-gated ion-channel transmembrane domain"/>
    <property type="match status" value="1"/>
</dbReference>
<comment type="subcellular location">
    <subcellularLocation>
        <location evidence="2">Cell membrane</location>
    </subcellularLocation>
    <subcellularLocation>
        <location evidence="1">Membrane</location>
        <topology evidence="1">Multi-pass membrane protein</topology>
    </subcellularLocation>
</comment>
<comment type="similarity">
    <text evidence="11">Belongs to the ligand-gated ion channel (TC 1.A.9) family.</text>
</comment>
<evidence type="ECO:0000256" key="3">
    <source>
        <dbReference type="ARBA" id="ARBA00022448"/>
    </source>
</evidence>
<organism evidence="15 16">
    <name type="scientific">Macrostomum lignano</name>
    <dbReference type="NCBI Taxonomy" id="282301"/>
    <lineage>
        <taxon>Eukaryota</taxon>
        <taxon>Metazoa</taxon>
        <taxon>Spiralia</taxon>
        <taxon>Lophotrochozoa</taxon>
        <taxon>Platyhelminthes</taxon>
        <taxon>Rhabditophora</taxon>
        <taxon>Macrostomorpha</taxon>
        <taxon>Macrostomida</taxon>
        <taxon>Macrostomidae</taxon>
        <taxon>Macrostomum</taxon>
    </lineage>
</organism>
<evidence type="ECO:0000256" key="9">
    <source>
        <dbReference type="ARBA" id="ARBA00023136"/>
    </source>
</evidence>
<evidence type="ECO:0000256" key="11">
    <source>
        <dbReference type="RuleBase" id="RU000687"/>
    </source>
</evidence>
<reference evidence="16" key="1">
    <citation type="submission" date="2016-11" db="UniProtKB">
        <authorList>
            <consortium name="WormBaseParasite"/>
        </authorList>
    </citation>
    <scope>IDENTIFICATION</scope>
</reference>
<evidence type="ECO:0000256" key="4">
    <source>
        <dbReference type="ARBA" id="ARBA00022475"/>
    </source>
</evidence>
<keyword evidence="3 11" id="KW-0813">Transport</keyword>
<dbReference type="WBParaSite" id="maker-uti_cns_0002705-snap-gene-0.2-mRNA-1">
    <property type="protein sequence ID" value="maker-uti_cns_0002705-snap-gene-0.2-mRNA-1"/>
    <property type="gene ID" value="maker-uti_cns_0002705-snap-gene-0.2"/>
</dbReference>
<dbReference type="PANTHER" id="PTHR18945">
    <property type="entry name" value="NEUROTRANSMITTER GATED ION CHANNEL"/>
    <property type="match status" value="1"/>
</dbReference>
<evidence type="ECO:0000256" key="5">
    <source>
        <dbReference type="ARBA" id="ARBA00022692"/>
    </source>
</evidence>
<protein>
    <submittedName>
        <fullName evidence="16">Neur_chan_LBD domain-containing protein</fullName>
    </submittedName>
</protein>
<feature type="domain" description="Neurotransmitter-gated ion-channel transmembrane" evidence="14">
    <location>
        <begin position="217"/>
        <end position="342"/>
    </location>
</feature>
<dbReference type="PROSITE" id="PS00236">
    <property type="entry name" value="NEUROTR_ION_CHANNEL"/>
    <property type="match status" value="1"/>
</dbReference>
<dbReference type="InterPro" id="IPR006028">
    <property type="entry name" value="GABAA/Glycine_rcpt"/>
</dbReference>
<dbReference type="InterPro" id="IPR006202">
    <property type="entry name" value="Neur_chan_lig-bd"/>
</dbReference>
<keyword evidence="5 11" id="KW-0812">Transmembrane</keyword>
<keyword evidence="6" id="KW-0732">Signal</keyword>
<feature type="transmembrane region" description="Helical" evidence="11">
    <location>
        <begin position="210"/>
        <end position="233"/>
    </location>
</feature>
<evidence type="ECO:0000256" key="10">
    <source>
        <dbReference type="ARBA" id="ARBA00023303"/>
    </source>
</evidence>
<feature type="region of interest" description="Disordered" evidence="12">
    <location>
        <begin position="1"/>
        <end position="24"/>
    </location>
</feature>
<evidence type="ECO:0000256" key="8">
    <source>
        <dbReference type="ARBA" id="ARBA00023065"/>
    </source>
</evidence>
<dbReference type="GO" id="GO:0005886">
    <property type="term" value="C:plasma membrane"/>
    <property type="evidence" value="ECO:0007669"/>
    <property type="project" value="UniProtKB-SubCell"/>
</dbReference>
<dbReference type="CDD" id="cd19049">
    <property type="entry name" value="LGIC_TM_anion"/>
    <property type="match status" value="1"/>
</dbReference>
<dbReference type="InterPro" id="IPR018000">
    <property type="entry name" value="Neurotransmitter_ion_chnl_CS"/>
</dbReference>
<keyword evidence="7 11" id="KW-1133">Transmembrane helix</keyword>
<keyword evidence="15" id="KW-1185">Reference proteome</keyword>
<dbReference type="PRINTS" id="PR00252">
    <property type="entry name" value="NRIONCHANNEL"/>
</dbReference>
<dbReference type="FunFam" id="2.70.170.10:FF:000045">
    <property type="entry name" value="Predicted protein"/>
    <property type="match status" value="1"/>
</dbReference>
<keyword evidence="10 11" id="KW-0407">Ion channel</keyword>
<dbReference type="InterPro" id="IPR038050">
    <property type="entry name" value="Neuro_actylchol_rec"/>
</dbReference>
<feature type="transmembrane region" description="Helical" evidence="11">
    <location>
        <begin position="276"/>
        <end position="298"/>
    </location>
</feature>
<proteinExistence type="inferred from homology"/>
<accession>A0A1I8GPZ8</accession>
<feature type="transmembrane region" description="Helical" evidence="11">
    <location>
        <begin position="245"/>
        <end position="264"/>
    </location>
</feature>
<evidence type="ECO:0000256" key="7">
    <source>
        <dbReference type="ARBA" id="ARBA00022989"/>
    </source>
</evidence>
<evidence type="ECO:0000256" key="6">
    <source>
        <dbReference type="ARBA" id="ARBA00022729"/>
    </source>
</evidence>
<sequence length="370" mass="42818">DVQTHREPVAQSEKPSPIRRPGGSGEPTVVEINMHVQSFGSINVIDMDYSLDLLLRQKWRDPRLRFRGYKHTFSLSYLKDRLWIPDLFFRNAKYGFLHVITAPNYLIWLQQDGLITFSQKLTVKLACPMQLWNFPMDTQLCPLEIGSYGFALSDLKFVWMLDKESVTLNQQLILNEFELPSVRSGSCQKAYNATGAFTCLFVEFKLVRKFGFYLIYTYLPSVLIVAISWISFWIDYKSVPARITLGLLSVLALMTQSAATVQNLPRVSYIKAIDVWLFACLAFVTASLLEFAVVNMLARRHEQRQLRDELRNLMRKEMMRLGGNLLASGSKKKQRDKTPANSRYGRNLNSNRQQLHQRIEMRRLDASEEQ</sequence>
<evidence type="ECO:0000259" key="13">
    <source>
        <dbReference type="Pfam" id="PF02931"/>
    </source>
</evidence>
<name>A0A1I8GPZ8_9PLAT</name>
<dbReference type="GO" id="GO:0004888">
    <property type="term" value="F:transmembrane signaling receptor activity"/>
    <property type="evidence" value="ECO:0007669"/>
    <property type="project" value="InterPro"/>
</dbReference>
<evidence type="ECO:0000256" key="1">
    <source>
        <dbReference type="ARBA" id="ARBA00004141"/>
    </source>
</evidence>
<evidence type="ECO:0000256" key="2">
    <source>
        <dbReference type="ARBA" id="ARBA00004236"/>
    </source>
</evidence>
<feature type="compositionally biased region" description="Polar residues" evidence="12">
    <location>
        <begin position="347"/>
        <end position="356"/>
    </location>
</feature>
<dbReference type="PRINTS" id="PR00253">
    <property type="entry name" value="GABAARECEPTR"/>
</dbReference>
<dbReference type="Pfam" id="PF02932">
    <property type="entry name" value="Neur_chan_memb"/>
    <property type="match status" value="1"/>
</dbReference>
<dbReference type="InterPro" id="IPR006029">
    <property type="entry name" value="Neurotrans-gated_channel_TM"/>
</dbReference>
<dbReference type="Gene3D" id="2.70.170.10">
    <property type="entry name" value="Neurotransmitter-gated ion-channel ligand-binding domain"/>
    <property type="match status" value="1"/>
</dbReference>
<evidence type="ECO:0000256" key="12">
    <source>
        <dbReference type="SAM" id="MobiDB-lite"/>
    </source>
</evidence>
<evidence type="ECO:0000313" key="16">
    <source>
        <dbReference type="WBParaSite" id="maker-uti_cns_0002705-snap-gene-0.2-mRNA-1"/>
    </source>
</evidence>
<keyword evidence="4" id="KW-1003">Cell membrane</keyword>
<evidence type="ECO:0000313" key="15">
    <source>
        <dbReference type="Proteomes" id="UP000095280"/>
    </source>
</evidence>
<keyword evidence="9 11" id="KW-0472">Membrane</keyword>
<dbReference type="InterPro" id="IPR036719">
    <property type="entry name" value="Neuro-gated_channel_TM_sf"/>
</dbReference>
<dbReference type="CDD" id="cd18987">
    <property type="entry name" value="LGIC_ECD_anion"/>
    <property type="match status" value="1"/>
</dbReference>
<dbReference type="Proteomes" id="UP000095280">
    <property type="component" value="Unplaced"/>
</dbReference>
<dbReference type="InterPro" id="IPR036734">
    <property type="entry name" value="Neur_chan_lig-bd_sf"/>
</dbReference>
<feature type="region of interest" description="Disordered" evidence="12">
    <location>
        <begin position="328"/>
        <end position="356"/>
    </location>
</feature>
<keyword evidence="8 11" id="KW-0406">Ion transport</keyword>
<dbReference type="NCBIfam" id="TIGR00860">
    <property type="entry name" value="LIC"/>
    <property type="match status" value="1"/>
</dbReference>
<dbReference type="SUPFAM" id="SSF90112">
    <property type="entry name" value="Neurotransmitter-gated ion-channel transmembrane pore"/>
    <property type="match status" value="1"/>
</dbReference>
<dbReference type="Pfam" id="PF02931">
    <property type="entry name" value="Neur_chan_LBD"/>
    <property type="match status" value="1"/>
</dbReference>
<dbReference type="InterPro" id="IPR006201">
    <property type="entry name" value="Neur_channel"/>
</dbReference>